<keyword evidence="8" id="KW-1185">Reference proteome</keyword>
<evidence type="ECO:0000256" key="4">
    <source>
        <dbReference type="ARBA" id="ARBA00022801"/>
    </source>
</evidence>
<organism evidence="7 8">
    <name type="scientific">Halteria grandinella</name>
    <dbReference type="NCBI Taxonomy" id="5974"/>
    <lineage>
        <taxon>Eukaryota</taxon>
        <taxon>Sar</taxon>
        <taxon>Alveolata</taxon>
        <taxon>Ciliophora</taxon>
        <taxon>Intramacronucleata</taxon>
        <taxon>Spirotrichea</taxon>
        <taxon>Stichotrichia</taxon>
        <taxon>Sporadotrichida</taxon>
        <taxon>Halteriidae</taxon>
        <taxon>Halteria</taxon>
    </lineage>
</organism>
<dbReference type="PANTHER" id="PTHR21711:SF0">
    <property type="entry name" value="MITOCHONDRIAL INNER MEMBRANE PROTEASE ATP23 HOMOLOG"/>
    <property type="match status" value="1"/>
</dbReference>
<dbReference type="OrthoDB" id="310941at2759"/>
<dbReference type="PANTHER" id="PTHR21711">
    <property type="entry name" value="MITOCHONDRIAL INNER MEMBRANE PROTEASE"/>
    <property type="match status" value="1"/>
</dbReference>
<comment type="similarity">
    <text evidence="1 6">Belongs to the peptidase M76 family.</text>
</comment>
<dbReference type="EMBL" id="RRYP01023953">
    <property type="protein sequence ID" value="TNV72156.1"/>
    <property type="molecule type" value="Genomic_DNA"/>
</dbReference>
<dbReference type="GO" id="GO:0004222">
    <property type="term" value="F:metalloendopeptidase activity"/>
    <property type="evidence" value="ECO:0007669"/>
    <property type="project" value="InterPro"/>
</dbReference>
<dbReference type="InterPro" id="IPR019165">
    <property type="entry name" value="Peptidase_M76_ATP23"/>
</dbReference>
<dbReference type="AlphaFoldDB" id="A0A8J8SVT6"/>
<gene>
    <name evidence="7" type="ORF">FGO68_gene14803</name>
</gene>
<evidence type="ECO:0000256" key="2">
    <source>
        <dbReference type="ARBA" id="ARBA00022670"/>
    </source>
</evidence>
<keyword evidence="2 6" id="KW-0645">Protease</keyword>
<evidence type="ECO:0000313" key="7">
    <source>
        <dbReference type="EMBL" id="TNV72156.1"/>
    </source>
</evidence>
<name>A0A8J8SVT6_HALGN</name>
<comment type="caution">
    <text evidence="7">The sequence shown here is derived from an EMBL/GenBank/DDBJ whole genome shotgun (WGS) entry which is preliminary data.</text>
</comment>
<dbReference type="Proteomes" id="UP000785679">
    <property type="component" value="Unassembled WGS sequence"/>
</dbReference>
<reference evidence="7" key="1">
    <citation type="submission" date="2019-06" db="EMBL/GenBank/DDBJ databases">
        <authorList>
            <person name="Zheng W."/>
        </authorList>
    </citation>
    <scope>NUCLEOTIDE SEQUENCE</scope>
    <source>
        <strain evidence="7">QDHG01</strain>
    </source>
</reference>
<sequence length="171" mass="19774">MSTSLVAHDRILKQSTVELVICDHYMEGAYLPADNKIMLCTNALSRRSDFDNALKRMLVKMYDQARSDNYKCDNCKHLACTEVRAALFHSQCNPKERNRMKIMKNSSKAKEKLMANEFCVRELAIEHLKEKSKCVEKAERYVDYVFEKCKNDTAPINSSRANKLKNLTNIL</sequence>
<accession>A0A8J8SVT6</accession>
<evidence type="ECO:0000256" key="1">
    <source>
        <dbReference type="ARBA" id="ARBA00009915"/>
    </source>
</evidence>
<dbReference type="GO" id="GO:0034982">
    <property type="term" value="P:mitochondrial protein processing"/>
    <property type="evidence" value="ECO:0007669"/>
    <property type="project" value="TreeGrafter"/>
</dbReference>
<evidence type="ECO:0000313" key="8">
    <source>
        <dbReference type="Proteomes" id="UP000785679"/>
    </source>
</evidence>
<keyword evidence="4 6" id="KW-0378">Hydrolase</keyword>
<dbReference type="GO" id="GO:0005739">
    <property type="term" value="C:mitochondrion"/>
    <property type="evidence" value="ECO:0007669"/>
    <property type="project" value="GOC"/>
</dbReference>
<proteinExistence type="inferred from homology"/>
<evidence type="ECO:0000256" key="5">
    <source>
        <dbReference type="ARBA" id="ARBA00023049"/>
    </source>
</evidence>
<dbReference type="GO" id="GO:0033615">
    <property type="term" value="P:mitochondrial proton-transporting ATP synthase complex assembly"/>
    <property type="evidence" value="ECO:0007669"/>
    <property type="project" value="TreeGrafter"/>
</dbReference>
<dbReference type="GO" id="GO:0046872">
    <property type="term" value="F:metal ion binding"/>
    <property type="evidence" value="ECO:0007669"/>
    <property type="project" value="UniProtKB-KW"/>
</dbReference>
<evidence type="ECO:0000256" key="3">
    <source>
        <dbReference type="ARBA" id="ARBA00022723"/>
    </source>
</evidence>
<dbReference type="EC" id="3.4.24.-" evidence="6"/>
<keyword evidence="5 6" id="KW-0482">Metalloprotease</keyword>
<evidence type="ECO:0000256" key="6">
    <source>
        <dbReference type="RuleBase" id="RU364057"/>
    </source>
</evidence>
<dbReference type="Pfam" id="PF09768">
    <property type="entry name" value="Peptidase_M76"/>
    <property type="match status" value="1"/>
</dbReference>
<keyword evidence="3 6" id="KW-0479">Metal-binding</keyword>
<protein>
    <recommendedName>
        <fullName evidence="6">Mitochondrial inner membrane protease ATP23</fullName>
        <ecNumber evidence="6">3.4.24.-</ecNumber>
    </recommendedName>
</protein>